<dbReference type="EMBL" id="KT001914">
    <property type="protein sequence ID" value="AKU43582.1"/>
    <property type="molecule type" value="Genomic_DNA"/>
</dbReference>
<accession>A0A0K1LM37</accession>
<sequence>MKSKIYQRPAARFTIFLDNKPTTEEGVKLVDIKLPSDWMTAAATGRVSKDHWMFSTAGGGFGVVKPSDRTMEHAQLQAGEVVMPKGSLAHAHLVAMEQALSSGKLSTAELIITSGRRTGRTDALRRLTQSMTNLGQRVIDATEGLIASYFNSFQKRVRAWVDAIGFKMGDKQVRLRRFAEEAAELCQAGGLSYEDFAFVTLDAYRRPVGEVGQEIGGVSMTLFALAEAHGFSVGDEAMRELKRVEHPEMIEKIRAKQIEKEARGV</sequence>
<keyword evidence="2" id="KW-1185">Reference proteome</keyword>
<evidence type="ECO:0000313" key="2">
    <source>
        <dbReference type="Proteomes" id="UP000221339"/>
    </source>
</evidence>
<organism evidence="1 2">
    <name type="scientific">Caulobacter phage Seuss</name>
    <dbReference type="NCBI Taxonomy" id="1675601"/>
    <lineage>
        <taxon>Viruses</taxon>
        <taxon>Duplodnaviria</taxon>
        <taxon>Heunggongvirae</taxon>
        <taxon>Uroviricota</taxon>
        <taxon>Caudoviricetes</taxon>
        <taxon>Seussvirus</taxon>
        <taxon>Seussvirus seuss</taxon>
    </lineage>
</organism>
<evidence type="ECO:0000313" key="1">
    <source>
        <dbReference type="EMBL" id="AKU43582.1"/>
    </source>
</evidence>
<proteinExistence type="predicted"/>
<name>A0A0K1LM37_9CAUD</name>
<protein>
    <submittedName>
        <fullName evidence="1">Uncharacterized protein</fullName>
    </submittedName>
</protein>
<dbReference type="Proteomes" id="UP000221339">
    <property type="component" value="Segment"/>
</dbReference>
<reference evidence="1 2" key="1">
    <citation type="journal article" date="2015" name="Genome Announc.">
        <title>Complete Genome Sequence of Caulobacter crescentus Siphophage Seuss.</title>
        <authorList>
            <person name="Sloan J.M."/>
            <person name="Keene J.L."/>
            <person name="Cahill J.L."/>
            <person name="Rasche E.S."/>
            <person name="Kuty Everett G.F."/>
        </authorList>
    </citation>
    <scope>NUCLEOTIDE SEQUENCE [LARGE SCALE GENOMIC DNA]</scope>
</reference>
<gene>
    <name evidence="1" type="ORF">CPT_Seuss56</name>
</gene>